<name>A0A545T9K4_9GAMM</name>
<organism evidence="1 2">
    <name type="scientific">Aliikangiella marina</name>
    <dbReference type="NCBI Taxonomy" id="1712262"/>
    <lineage>
        <taxon>Bacteria</taxon>
        <taxon>Pseudomonadati</taxon>
        <taxon>Pseudomonadota</taxon>
        <taxon>Gammaproteobacteria</taxon>
        <taxon>Oceanospirillales</taxon>
        <taxon>Pleioneaceae</taxon>
        <taxon>Aliikangiella</taxon>
    </lineage>
</organism>
<gene>
    <name evidence="1" type="ORF">FLL45_13590</name>
</gene>
<comment type="caution">
    <text evidence="1">The sequence shown here is derived from an EMBL/GenBank/DDBJ whole genome shotgun (WGS) entry which is preliminary data.</text>
</comment>
<proteinExistence type="predicted"/>
<reference evidence="1 2" key="1">
    <citation type="submission" date="2019-06" db="EMBL/GenBank/DDBJ databases">
        <title>Draft genome of Aliikangiella marina GYP-15.</title>
        <authorList>
            <person name="Wang G."/>
        </authorList>
    </citation>
    <scope>NUCLEOTIDE SEQUENCE [LARGE SCALE GENOMIC DNA]</scope>
    <source>
        <strain evidence="1 2">GYP-15</strain>
    </source>
</reference>
<dbReference type="Proteomes" id="UP000317839">
    <property type="component" value="Unassembled WGS sequence"/>
</dbReference>
<evidence type="ECO:0000313" key="1">
    <source>
        <dbReference type="EMBL" id="TQV73892.1"/>
    </source>
</evidence>
<evidence type="ECO:0000313" key="2">
    <source>
        <dbReference type="Proteomes" id="UP000317839"/>
    </source>
</evidence>
<dbReference type="RefSeq" id="WP_142942599.1">
    <property type="nucleotide sequence ID" value="NZ_VIKR01000003.1"/>
</dbReference>
<keyword evidence="2" id="KW-1185">Reference proteome</keyword>
<dbReference type="AlphaFoldDB" id="A0A545T9K4"/>
<sequence length="107" mass="12633">MSKKQEIYKEILELCLPELRNSLSGSFVFGRRRKDAFELSQLVHNLYVSILEPDFVEHDLWFLNVQAKEFFESSRSSVLYVPINELIKELFKQVPDNARIKLDWDGP</sequence>
<accession>A0A545T9K4</accession>
<dbReference type="OrthoDB" id="6919103at2"/>
<protein>
    <submittedName>
        <fullName evidence="1">Zinc ABC transporter substrate-binding protein</fullName>
    </submittedName>
</protein>
<dbReference type="EMBL" id="VIKR01000003">
    <property type="protein sequence ID" value="TQV73892.1"/>
    <property type="molecule type" value="Genomic_DNA"/>
</dbReference>